<feature type="region of interest" description="Disordered" evidence="1">
    <location>
        <begin position="28"/>
        <end position="51"/>
    </location>
</feature>
<evidence type="ECO:0000313" key="3">
    <source>
        <dbReference type="Proteomes" id="UP000198397"/>
    </source>
</evidence>
<dbReference type="Proteomes" id="UP000198397">
    <property type="component" value="Unassembled WGS sequence"/>
</dbReference>
<organism evidence="2 3">
    <name type="scientific">Halorubrum vacuolatum</name>
    <name type="common">Natronobacterium vacuolatum</name>
    <dbReference type="NCBI Taxonomy" id="63740"/>
    <lineage>
        <taxon>Archaea</taxon>
        <taxon>Methanobacteriati</taxon>
        <taxon>Methanobacteriota</taxon>
        <taxon>Stenosarchaea group</taxon>
        <taxon>Halobacteria</taxon>
        <taxon>Halobacteriales</taxon>
        <taxon>Haloferacaceae</taxon>
        <taxon>Halorubrum</taxon>
    </lineage>
</organism>
<reference evidence="2 3" key="1">
    <citation type="submission" date="2017-06" db="EMBL/GenBank/DDBJ databases">
        <authorList>
            <person name="Kim H.J."/>
            <person name="Triplett B.A."/>
        </authorList>
    </citation>
    <scope>NUCLEOTIDE SEQUENCE [LARGE SCALE GENOMIC DNA]</scope>
    <source>
        <strain evidence="2 3">DSM 8800</strain>
    </source>
</reference>
<evidence type="ECO:0000256" key="1">
    <source>
        <dbReference type="SAM" id="MobiDB-lite"/>
    </source>
</evidence>
<dbReference type="EMBL" id="FZNQ01000009">
    <property type="protein sequence ID" value="SNR49201.1"/>
    <property type="molecule type" value="Genomic_DNA"/>
</dbReference>
<accession>A0A238WS28</accession>
<evidence type="ECO:0000313" key="2">
    <source>
        <dbReference type="EMBL" id="SNR49201.1"/>
    </source>
</evidence>
<protein>
    <submittedName>
        <fullName evidence="2">Uncharacterized protein</fullName>
    </submittedName>
</protein>
<name>A0A238WS28_HALVU</name>
<sequence>MPSQQNFIIGSTAIVIATAGCSDLAEFDSTYSSSDDSGSDDRPILDDEETRHDLVEIYNDAIGT</sequence>
<gene>
    <name evidence="2" type="ORF">SAMN06264855_109123</name>
</gene>
<feature type="compositionally biased region" description="Basic and acidic residues" evidence="1">
    <location>
        <begin position="39"/>
        <end position="51"/>
    </location>
</feature>
<dbReference type="AlphaFoldDB" id="A0A238WS28"/>
<keyword evidence="3" id="KW-1185">Reference proteome</keyword>
<proteinExistence type="predicted"/>